<protein>
    <submittedName>
        <fullName evidence="2">Uncharacterized protein</fullName>
    </submittedName>
</protein>
<proteinExistence type="predicted"/>
<dbReference type="RefSeq" id="WP_244439147.1">
    <property type="nucleotide sequence ID" value="NZ_AP021854.1"/>
</dbReference>
<evidence type="ECO:0000313" key="3">
    <source>
        <dbReference type="Proteomes" id="UP001565369"/>
    </source>
</evidence>
<reference evidence="2 3" key="1">
    <citation type="submission" date="2024-07" db="EMBL/GenBank/DDBJ databases">
        <title>Genomic Encyclopedia of Type Strains, Phase V (KMG-V): Genome sequencing to study the core and pangenomes of soil and plant-associated prokaryotes.</title>
        <authorList>
            <person name="Whitman W."/>
        </authorList>
    </citation>
    <scope>NUCLEOTIDE SEQUENCE [LARGE SCALE GENOMIC DNA]</scope>
    <source>
        <strain evidence="2 3">USDA 152</strain>
    </source>
</reference>
<sequence>MRYIRRKSTSDRWISGRAPVQAAVAAAVGFALSAYPLSCRAQTEPEPSINDYLPPSEPEVTRDEWRQRIEDARRRAKEASRERREHPELYKPIPEDPDLVATERLLRDDSLQRGDIVTTKKGMFVYQGRSDQPRRDQDFVPVNPKSVR</sequence>
<gene>
    <name evidence="2" type="ORF">ABIG07_004577</name>
</gene>
<name>A0ABV4FXT0_9BRAD</name>
<dbReference type="Proteomes" id="UP001565369">
    <property type="component" value="Unassembled WGS sequence"/>
</dbReference>
<dbReference type="EMBL" id="JBGBZJ010000003">
    <property type="protein sequence ID" value="MEY9455629.1"/>
    <property type="molecule type" value="Genomic_DNA"/>
</dbReference>
<organism evidence="2 3">
    <name type="scientific">Bradyrhizobium ottawaense</name>
    <dbReference type="NCBI Taxonomy" id="931866"/>
    <lineage>
        <taxon>Bacteria</taxon>
        <taxon>Pseudomonadati</taxon>
        <taxon>Pseudomonadota</taxon>
        <taxon>Alphaproteobacteria</taxon>
        <taxon>Hyphomicrobiales</taxon>
        <taxon>Nitrobacteraceae</taxon>
        <taxon>Bradyrhizobium</taxon>
    </lineage>
</organism>
<evidence type="ECO:0000256" key="1">
    <source>
        <dbReference type="SAM" id="MobiDB-lite"/>
    </source>
</evidence>
<keyword evidence="3" id="KW-1185">Reference proteome</keyword>
<feature type="region of interest" description="Disordered" evidence="1">
    <location>
        <begin position="126"/>
        <end position="148"/>
    </location>
</feature>
<comment type="caution">
    <text evidence="2">The sequence shown here is derived from an EMBL/GenBank/DDBJ whole genome shotgun (WGS) entry which is preliminary data.</text>
</comment>
<feature type="compositionally biased region" description="Basic and acidic residues" evidence="1">
    <location>
        <begin position="59"/>
        <end position="89"/>
    </location>
</feature>
<accession>A0ABV4FXT0</accession>
<feature type="region of interest" description="Disordered" evidence="1">
    <location>
        <begin position="43"/>
        <end position="96"/>
    </location>
</feature>
<evidence type="ECO:0000313" key="2">
    <source>
        <dbReference type="EMBL" id="MEY9455629.1"/>
    </source>
</evidence>